<evidence type="ECO:0000313" key="3">
    <source>
        <dbReference type="WBParaSite" id="SCUD_0002342301-mRNA-1"/>
    </source>
</evidence>
<dbReference type="Proteomes" id="UP000279833">
    <property type="component" value="Unassembled WGS sequence"/>
</dbReference>
<reference evidence="1 2" key="2">
    <citation type="submission" date="2018-11" db="EMBL/GenBank/DDBJ databases">
        <authorList>
            <consortium name="Pathogen Informatics"/>
        </authorList>
    </citation>
    <scope>NUCLEOTIDE SEQUENCE [LARGE SCALE GENOMIC DNA]</scope>
    <source>
        <strain evidence="1">Dakar</strain>
        <strain evidence="2">Dakar, Senegal</strain>
    </source>
</reference>
<sequence length="160" mass="18131">MESSSTIAQQAIDEVNMVSNAMCNSPVYYLPQPTDTSLLHGKLQLDHLHRQCCRPWKPFQPTSSQVWLHKHGLKARKLNLFQILAPNAYSQVVGYVPSIQRSVSAQIHEKCMVQVRWLDGSIKNVHVDPNELYKYQTQITNLVSNENCSILCAGITQINL</sequence>
<protein>
    <submittedName>
        <fullName evidence="3">DUF4524 domain-containing protein</fullName>
    </submittedName>
</protein>
<dbReference type="AlphaFoldDB" id="A0A183L7U9"/>
<proteinExistence type="predicted"/>
<evidence type="ECO:0000313" key="2">
    <source>
        <dbReference type="Proteomes" id="UP000279833"/>
    </source>
</evidence>
<dbReference type="WBParaSite" id="SCUD_0002342301-mRNA-1">
    <property type="protein sequence ID" value="SCUD_0002342301-mRNA-1"/>
    <property type="gene ID" value="SCUD_0002342301"/>
</dbReference>
<organism evidence="3">
    <name type="scientific">Schistosoma curassoni</name>
    <dbReference type="NCBI Taxonomy" id="6186"/>
    <lineage>
        <taxon>Eukaryota</taxon>
        <taxon>Metazoa</taxon>
        <taxon>Spiralia</taxon>
        <taxon>Lophotrochozoa</taxon>
        <taxon>Platyhelminthes</taxon>
        <taxon>Trematoda</taxon>
        <taxon>Digenea</taxon>
        <taxon>Strigeidida</taxon>
        <taxon>Schistosomatoidea</taxon>
        <taxon>Schistosomatidae</taxon>
        <taxon>Schistosoma</taxon>
    </lineage>
</organism>
<dbReference type="PANTHER" id="PTHR46478:SF1">
    <property type="entry name" value="VON WILLEBRAND FACTOR A DOMAIN-CONTAINING PROTEIN 3A"/>
    <property type="match status" value="1"/>
</dbReference>
<dbReference type="PANTHER" id="PTHR46478">
    <property type="entry name" value="VON WILLEBRAND FACTOR A DOMAIN-CONTAINING PROTEIN 3A"/>
    <property type="match status" value="1"/>
</dbReference>
<evidence type="ECO:0000313" key="1">
    <source>
        <dbReference type="EMBL" id="VDP82945.1"/>
    </source>
</evidence>
<accession>A0A183L7U9</accession>
<reference evidence="3" key="1">
    <citation type="submission" date="2016-06" db="UniProtKB">
        <authorList>
            <consortium name="WormBaseParasite"/>
        </authorList>
    </citation>
    <scope>IDENTIFICATION</scope>
</reference>
<dbReference type="EMBL" id="UZAK01054635">
    <property type="protein sequence ID" value="VDP82945.1"/>
    <property type="molecule type" value="Genomic_DNA"/>
</dbReference>
<dbReference type="STRING" id="6186.A0A183L7U9"/>
<keyword evidence="2" id="KW-1185">Reference proteome</keyword>
<gene>
    <name evidence="1" type="ORF">SCUD_LOCUS23420</name>
</gene>
<name>A0A183L7U9_9TREM</name>